<proteinExistence type="inferred from homology"/>
<keyword evidence="3" id="KW-0378">Hydrolase</keyword>
<dbReference type="AlphaFoldDB" id="R4X900"/>
<dbReference type="Proteomes" id="UP000013776">
    <property type="component" value="Unassembled WGS sequence"/>
</dbReference>
<gene>
    <name evidence="5" type="ORF">TAPDE_001788</name>
</gene>
<comment type="caution">
    <text evidence="5">The sequence shown here is derived from an EMBL/GenBank/DDBJ whole genome shotgun (WGS) entry which is preliminary data.</text>
</comment>
<protein>
    <recommendedName>
        <fullName evidence="4">PPPDE domain-containing protein</fullName>
    </recommendedName>
</protein>
<dbReference type="OrthoDB" id="21221at2759"/>
<dbReference type="InterPro" id="IPR042266">
    <property type="entry name" value="PPPDE_sf"/>
</dbReference>
<feature type="domain" description="PPPDE" evidence="4">
    <location>
        <begin position="1"/>
        <end position="75"/>
    </location>
</feature>
<accession>R4X900</accession>
<dbReference type="STRING" id="1097556.R4X900"/>
<evidence type="ECO:0000256" key="3">
    <source>
        <dbReference type="ARBA" id="ARBA00022801"/>
    </source>
</evidence>
<comment type="similarity">
    <text evidence="1">Belongs to the DeSI family.</text>
</comment>
<dbReference type="VEuPathDB" id="FungiDB:TAPDE_001788"/>
<keyword evidence="6" id="KW-1185">Reference proteome</keyword>
<dbReference type="Pfam" id="PF08324">
    <property type="entry name" value="PUL"/>
    <property type="match status" value="1"/>
</dbReference>
<dbReference type="InterPro" id="IPR011989">
    <property type="entry name" value="ARM-like"/>
</dbReference>
<dbReference type="PROSITE" id="PS51858">
    <property type="entry name" value="PPPDE"/>
    <property type="match status" value="1"/>
</dbReference>
<dbReference type="GO" id="GO:0006508">
    <property type="term" value="P:proteolysis"/>
    <property type="evidence" value="ECO:0007669"/>
    <property type="project" value="UniProtKB-KW"/>
</dbReference>
<reference evidence="5 6" key="1">
    <citation type="journal article" date="2013" name="MBio">
        <title>Genome sequencing of the plant pathogen Taphrina deformans, the causal agent of peach leaf curl.</title>
        <authorList>
            <person name="Cisse O.H."/>
            <person name="Almeida J.M.G.C.F."/>
            <person name="Fonseca A."/>
            <person name="Kumar A.A."/>
            <person name="Salojaervi J."/>
            <person name="Overmyer K."/>
            <person name="Hauser P.M."/>
            <person name="Pagni M."/>
        </authorList>
    </citation>
    <scope>NUCLEOTIDE SEQUENCE [LARGE SCALE GENOMIC DNA]</scope>
    <source>
        <strain evidence="6">PYCC 5710 / ATCC 11124 / CBS 356.35 / IMI 108563 / JCM 9778 / NBRC 8474</strain>
    </source>
</reference>
<dbReference type="Gene3D" id="1.25.10.10">
    <property type="entry name" value="Leucine-rich Repeat Variant"/>
    <property type="match status" value="1"/>
</dbReference>
<dbReference type="InterPro" id="IPR008580">
    <property type="entry name" value="PPPDE_dom"/>
</dbReference>
<dbReference type="Gene3D" id="3.90.1720.30">
    <property type="entry name" value="PPPDE domains"/>
    <property type="match status" value="1"/>
</dbReference>
<dbReference type="InterPro" id="IPR013535">
    <property type="entry name" value="PUL_dom"/>
</dbReference>
<evidence type="ECO:0000256" key="2">
    <source>
        <dbReference type="ARBA" id="ARBA00022670"/>
    </source>
</evidence>
<organism evidence="5 6">
    <name type="scientific">Taphrina deformans (strain PYCC 5710 / ATCC 11124 / CBS 356.35 / IMI 108563 / JCM 9778 / NBRC 8474)</name>
    <name type="common">Peach leaf curl fungus</name>
    <name type="synonym">Lalaria deformans</name>
    <dbReference type="NCBI Taxonomy" id="1097556"/>
    <lineage>
        <taxon>Eukaryota</taxon>
        <taxon>Fungi</taxon>
        <taxon>Dikarya</taxon>
        <taxon>Ascomycota</taxon>
        <taxon>Taphrinomycotina</taxon>
        <taxon>Taphrinomycetes</taxon>
        <taxon>Taphrinales</taxon>
        <taxon>Taphrinaceae</taxon>
        <taxon>Taphrina</taxon>
    </lineage>
</organism>
<dbReference type="Pfam" id="PF05903">
    <property type="entry name" value="Peptidase_C97"/>
    <property type="match status" value="1"/>
</dbReference>
<dbReference type="GO" id="GO:0008233">
    <property type="term" value="F:peptidase activity"/>
    <property type="evidence" value="ECO:0007669"/>
    <property type="project" value="UniProtKB-KW"/>
</dbReference>
<keyword evidence="2" id="KW-0645">Protease</keyword>
<dbReference type="EMBL" id="CAHR02000062">
    <property type="protein sequence ID" value="CCG81905.1"/>
    <property type="molecule type" value="Genomic_DNA"/>
</dbReference>
<evidence type="ECO:0000313" key="6">
    <source>
        <dbReference type="Proteomes" id="UP000013776"/>
    </source>
</evidence>
<evidence type="ECO:0000256" key="1">
    <source>
        <dbReference type="ARBA" id="ARBA00008140"/>
    </source>
</evidence>
<evidence type="ECO:0000313" key="5">
    <source>
        <dbReference type="EMBL" id="CCG81905.1"/>
    </source>
</evidence>
<sequence length="345" mass="38870">MGTCNSDLQAWQKFLQDCAEDYGVGKYHLLEHNCNTFSDAALQFLLNTRIDPEISSLPSDFLNTPLGIMLRPQIDAMYSPQGAGRTSTLRNTRHEATIDGPTSGTRIDRVNTAYKFYNCPTLTKLFGAELTGPAKVLGDDLQEREQLRDTTRSIITEQRLSTHEIEKLHGFLLNYMRTGNTANIYPGIDLVRILFPHKVFSDFMSRFDNELLDLILSKTIGDSELDTNSVVVLFKLICNVLVNEQVRNFLVERIRWYKRIELITNGPLSSNKQVVELSLKTIWNVLILADGIDDDFAVACLAAVAERKSEEGSEITTLRNEIIKEITSGASEAIQEMVELLDIEC</sequence>
<name>R4X900_TAPDE</name>
<evidence type="ECO:0000259" key="4">
    <source>
        <dbReference type="PROSITE" id="PS51858"/>
    </source>
</evidence>